<sequence length="395" mass="44903">MSAIKLKDDIYWVGVKDPNLKVFDIIMETKKGTTYNSYLINDEKVVIIDSVKDGFWDKSIESIKEIIGNKKVDYIVVQHTELDHSGSVIKFLKEYPDVTVIGTIAALNYLKEIVNKEFKGKTINEIKELNTGNNTLKFISVPNLHWPDTMITYIPEQNILFTCDITGAHYCTLSGCIESDLDDTEYVREFEYYFNCIMGPFKKFVLSALDKIKDLKINMIVPSHGPVHKDKNVNKVLELYKVMATENIKKSNVQILYTSAYHNTENMAKYICQKLNEKDVNAQVHEITEIGIDKAVELINSSNGFIIGSPTMNQDAVEPVWRVLTSICVIPNRGKVSAAFGSYGWSGEAVPMIIERLKSMKLKVVEDGLTFKFVPSDKDYKNADEFIEKFISLIK</sequence>
<evidence type="ECO:0000313" key="3">
    <source>
        <dbReference type="EMBL" id="KGN01502.1"/>
    </source>
</evidence>
<evidence type="ECO:0000313" key="4">
    <source>
        <dbReference type="Proteomes" id="UP000030014"/>
    </source>
</evidence>
<dbReference type="SUPFAM" id="SSF56281">
    <property type="entry name" value="Metallo-hydrolase/oxidoreductase"/>
    <property type="match status" value="1"/>
</dbReference>
<dbReference type="InterPro" id="IPR001279">
    <property type="entry name" value="Metallo-B-lactamas"/>
</dbReference>
<dbReference type="RefSeq" id="WP_039258219.1">
    <property type="nucleotide sequence ID" value="NZ_JDRY01000007.1"/>
</dbReference>
<dbReference type="PANTHER" id="PTHR43717:SF1">
    <property type="entry name" value="ANAEROBIC NITRIC OXIDE REDUCTASE FLAVORUBREDOXIN"/>
    <property type="match status" value="1"/>
</dbReference>
<organism evidence="3 4">
    <name type="scientific">Clostridium botulinum C/D str. DC5</name>
    <dbReference type="NCBI Taxonomy" id="1443128"/>
    <lineage>
        <taxon>Bacteria</taxon>
        <taxon>Bacillati</taxon>
        <taxon>Bacillota</taxon>
        <taxon>Clostridia</taxon>
        <taxon>Eubacteriales</taxon>
        <taxon>Clostridiaceae</taxon>
        <taxon>Clostridium</taxon>
    </lineage>
</organism>
<dbReference type="PANTHER" id="PTHR43717">
    <property type="entry name" value="ANAEROBIC NITRIC OXIDE REDUCTASE FLAVORUBREDOXIN"/>
    <property type="match status" value="1"/>
</dbReference>
<reference evidence="3 4" key="1">
    <citation type="submission" date="2014-01" db="EMBL/GenBank/DDBJ databases">
        <title>Plasmidome dynamics in the species complex Clostridium novyi sensu lato converts strains of independent lineages into distinctly different pathogens.</title>
        <authorList>
            <person name="Skarin H."/>
            <person name="Segerman B."/>
        </authorList>
    </citation>
    <scope>NUCLEOTIDE SEQUENCE [LARGE SCALE GENOMIC DNA]</scope>
    <source>
        <strain evidence="3 4">DC5</strain>
    </source>
</reference>
<dbReference type="GO" id="GO:0016651">
    <property type="term" value="F:oxidoreductase activity, acting on NAD(P)H"/>
    <property type="evidence" value="ECO:0007669"/>
    <property type="project" value="UniProtKB-ARBA"/>
</dbReference>
<feature type="domain" description="Flavodoxin-like" evidence="2">
    <location>
        <begin position="253"/>
        <end position="391"/>
    </location>
</feature>
<dbReference type="InterPro" id="IPR045761">
    <property type="entry name" value="ODP_dom"/>
</dbReference>
<dbReference type="Proteomes" id="UP000030014">
    <property type="component" value="Unassembled WGS sequence"/>
</dbReference>
<accession>A0A0A0IMT9</accession>
<dbReference type="InterPro" id="IPR029039">
    <property type="entry name" value="Flavoprotein-like_sf"/>
</dbReference>
<dbReference type="PIRSF" id="PIRSF005243">
    <property type="entry name" value="ROO"/>
    <property type="match status" value="1"/>
</dbReference>
<proteinExistence type="inferred from homology"/>
<dbReference type="InterPro" id="IPR016440">
    <property type="entry name" value="Rubredoxin-O_OxRdtase"/>
</dbReference>
<comment type="similarity">
    <text evidence="1">In the N-terminal section; belongs to the zinc metallo-hydrolase group 3 family.</text>
</comment>
<dbReference type="InterPro" id="IPR008254">
    <property type="entry name" value="Flavodoxin/NO_synth"/>
</dbReference>
<dbReference type="SUPFAM" id="SSF52218">
    <property type="entry name" value="Flavoproteins"/>
    <property type="match status" value="1"/>
</dbReference>
<dbReference type="Gene3D" id="3.60.15.10">
    <property type="entry name" value="Ribonuclease Z/Hydroxyacylglutathione hydrolase-like"/>
    <property type="match status" value="1"/>
</dbReference>
<evidence type="ECO:0000259" key="2">
    <source>
        <dbReference type="PROSITE" id="PS50902"/>
    </source>
</evidence>
<gene>
    <name evidence="3" type="ORF">Z955_01275</name>
</gene>
<comment type="caution">
    <text evidence="3">The sequence shown here is derived from an EMBL/GenBank/DDBJ whole genome shotgun (WGS) entry which is preliminary data.</text>
</comment>
<dbReference type="GO" id="GO:0010181">
    <property type="term" value="F:FMN binding"/>
    <property type="evidence" value="ECO:0007669"/>
    <property type="project" value="InterPro"/>
</dbReference>
<dbReference type="CDD" id="cd07709">
    <property type="entry name" value="flavodiiron_proteins_MBL-fold"/>
    <property type="match status" value="1"/>
</dbReference>
<protein>
    <submittedName>
        <fullName evidence="3">Lactamase</fullName>
    </submittedName>
</protein>
<dbReference type="Gene3D" id="3.40.50.360">
    <property type="match status" value="1"/>
</dbReference>
<dbReference type="EMBL" id="JDRY01000007">
    <property type="protein sequence ID" value="KGN01502.1"/>
    <property type="molecule type" value="Genomic_DNA"/>
</dbReference>
<dbReference type="GO" id="GO:0009055">
    <property type="term" value="F:electron transfer activity"/>
    <property type="evidence" value="ECO:0007669"/>
    <property type="project" value="InterPro"/>
</dbReference>
<dbReference type="SMART" id="SM00849">
    <property type="entry name" value="Lactamase_B"/>
    <property type="match status" value="1"/>
</dbReference>
<dbReference type="Pfam" id="PF00258">
    <property type="entry name" value="Flavodoxin_1"/>
    <property type="match status" value="1"/>
</dbReference>
<dbReference type="AlphaFoldDB" id="A0A0A0IMT9"/>
<dbReference type="GO" id="GO:0046872">
    <property type="term" value="F:metal ion binding"/>
    <property type="evidence" value="ECO:0007669"/>
    <property type="project" value="InterPro"/>
</dbReference>
<dbReference type="Pfam" id="PF19583">
    <property type="entry name" value="ODP"/>
    <property type="match status" value="1"/>
</dbReference>
<evidence type="ECO:0000256" key="1">
    <source>
        <dbReference type="ARBA" id="ARBA00007121"/>
    </source>
</evidence>
<dbReference type="InterPro" id="IPR036866">
    <property type="entry name" value="RibonucZ/Hydroxyglut_hydro"/>
</dbReference>
<dbReference type="PROSITE" id="PS50902">
    <property type="entry name" value="FLAVODOXIN_LIKE"/>
    <property type="match status" value="1"/>
</dbReference>
<name>A0A0A0IMT9_CLOBO</name>